<sequence length="167" mass="18858">MCSAHREAKGNQKNQPLVHHSNRGIQYCANEYPAIHRRRALVCSIPDAYDCYQNAPAERINGILKHEFRLQQPDDLHRARRMISQSVAIYNNPERPHLSLQAKKAPYEVHRASLQACNNVGLSVSTGVNLGRDGSLARHDGDLYFIRGADHRSVLAGEGAWLRIRFP</sequence>
<dbReference type="InterPro" id="IPR050900">
    <property type="entry name" value="Transposase_IS3/IS150/IS904"/>
</dbReference>
<feature type="domain" description="Integrase catalytic" evidence="1">
    <location>
        <begin position="47"/>
        <end position="102"/>
    </location>
</feature>
<proteinExistence type="predicted"/>
<dbReference type="GO" id="GO:0015074">
    <property type="term" value="P:DNA integration"/>
    <property type="evidence" value="ECO:0007669"/>
    <property type="project" value="InterPro"/>
</dbReference>
<keyword evidence="3" id="KW-1185">Reference proteome</keyword>
<dbReference type="InterPro" id="IPR012337">
    <property type="entry name" value="RNaseH-like_sf"/>
</dbReference>
<protein>
    <submittedName>
        <fullName evidence="2">Transposase</fullName>
    </submittedName>
</protein>
<reference evidence="2" key="1">
    <citation type="submission" date="2020-11" db="EMBL/GenBank/DDBJ databases">
        <title>Azospira restricta DSM 18626 genome sequence.</title>
        <authorList>
            <person name="Moe W.M."/>
        </authorList>
    </citation>
    <scope>NUCLEOTIDE SEQUENCE</scope>
    <source>
        <strain evidence="2">DSM 18626</strain>
    </source>
</reference>
<dbReference type="SUPFAM" id="SSF53098">
    <property type="entry name" value="Ribonuclease H-like"/>
    <property type="match status" value="1"/>
</dbReference>
<evidence type="ECO:0000313" key="2">
    <source>
        <dbReference type="EMBL" id="QRJ63628.1"/>
    </source>
</evidence>
<dbReference type="InterPro" id="IPR036397">
    <property type="entry name" value="RNaseH_sf"/>
</dbReference>
<dbReference type="Proteomes" id="UP000663444">
    <property type="component" value="Chromosome"/>
</dbReference>
<dbReference type="Gene3D" id="3.30.420.10">
    <property type="entry name" value="Ribonuclease H-like superfamily/Ribonuclease H"/>
    <property type="match status" value="1"/>
</dbReference>
<evidence type="ECO:0000313" key="3">
    <source>
        <dbReference type="Proteomes" id="UP000663444"/>
    </source>
</evidence>
<gene>
    <name evidence="2" type="ORF">IWH25_18120</name>
</gene>
<dbReference type="PANTHER" id="PTHR46889:SF5">
    <property type="entry name" value="INTEGRASE PROTEIN"/>
    <property type="match status" value="1"/>
</dbReference>
<dbReference type="EMBL" id="CP064781">
    <property type="protein sequence ID" value="QRJ63628.1"/>
    <property type="molecule type" value="Genomic_DNA"/>
</dbReference>
<dbReference type="InterPro" id="IPR001584">
    <property type="entry name" value="Integrase_cat-core"/>
</dbReference>
<dbReference type="Pfam" id="PF13683">
    <property type="entry name" value="rve_3"/>
    <property type="match status" value="1"/>
</dbReference>
<name>A0A974SNP3_9RHOO</name>
<dbReference type="AlphaFoldDB" id="A0A974SNP3"/>
<dbReference type="GO" id="GO:0003676">
    <property type="term" value="F:nucleic acid binding"/>
    <property type="evidence" value="ECO:0007669"/>
    <property type="project" value="InterPro"/>
</dbReference>
<dbReference type="PANTHER" id="PTHR46889">
    <property type="entry name" value="TRANSPOSASE INSF FOR INSERTION SEQUENCE IS3B-RELATED"/>
    <property type="match status" value="1"/>
</dbReference>
<accession>A0A974SNP3</accession>
<organism evidence="2 3">
    <name type="scientific">Azospira restricta</name>
    <dbReference type="NCBI Taxonomy" id="404405"/>
    <lineage>
        <taxon>Bacteria</taxon>
        <taxon>Pseudomonadati</taxon>
        <taxon>Pseudomonadota</taxon>
        <taxon>Betaproteobacteria</taxon>
        <taxon>Rhodocyclales</taxon>
        <taxon>Rhodocyclaceae</taxon>
        <taxon>Azospira</taxon>
    </lineage>
</organism>
<dbReference type="KEGG" id="ares:IWH25_18120"/>
<evidence type="ECO:0000259" key="1">
    <source>
        <dbReference type="Pfam" id="PF13683"/>
    </source>
</evidence>